<dbReference type="EMBL" id="CABITT030000007">
    <property type="protein sequence ID" value="VVB11616.1"/>
    <property type="molecule type" value="Genomic_DNA"/>
</dbReference>
<keyword evidence="7" id="KW-1015">Disulfide bond</keyword>
<dbReference type="AlphaFoldDB" id="A0A565CDD6"/>
<dbReference type="GO" id="GO:0098552">
    <property type="term" value="C:side of membrane"/>
    <property type="evidence" value="ECO:0007669"/>
    <property type="project" value="UniProtKB-KW"/>
</dbReference>
<keyword evidence="3" id="KW-1003">Cell membrane</keyword>
<dbReference type="CDD" id="cd00010">
    <property type="entry name" value="AAI_LTSS"/>
    <property type="match status" value="1"/>
</dbReference>
<keyword evidence="13" id="KW-1185">Reference proteome</keyword>
<keyword evidence="9" id="KW-0449">Lipoprotein</keyword>
<dbReference type="PANTHER" id="PTHR33044">
    <property type="entry name" value="BIFUNCTIONAL INHIBITOR/LIPID-TRANSFER PROTEIN/SEED STORAGE 2S ALBUMIN SUPERFAMILY PROTEIN-RELATED"/>
    <property type="match status" value="1"/>
</dbReference>
<evidence type="ECO:0000256" key="2">
    <source>
        <dbReference type="ARBA" id="ARBA00009748"/>
    </source>
</evidence>
<keyword evidence="6" id="KW-0472">Membrane</keyword>
<feature type="compositionally biased region" description="Low complexity" evidence="10">
    <location>
        <begin position="91"/>
        <end position="106"/>
    </location>
</feature>
<evidence type="ECO:0000256" key="7">
    <source>
        <dbReference type="ARBA" id="ARBA00023157"/>
    </source>
</evidence>
<feature type="compositionally biased region" description="Low complexity" evidence="10">
    <location>
        <begin position="116"/>
        <end position="149"/>
    </location>
</feature>
<dbReference type="SUPFAM" id="SSF47699">
    <property type="entry name" value="Bifunctional inhibitor/lipid-transfer protein/seed storage 2S albumin"/>
    <property type="match status" value="1"/>
</dbReference>
<keyword evidence="4" id="KW-0336">GPI-anchor</keyword>
<dbReference type="Gene3D" id="1.10.110.10">
    <property type="entry name" value="Plant lipid-transfer and hydrophobic proteins"/>
    <property type="match status" value="1"/>
</dbReference>
<evidence type="ECO:0000259" key="11">
    <source>
        <dbReference type="SMART" id="SM00499"/>
    </source>
</evidence>
<evidence type="ECO:0000256" key="9">
    <source>
        <dbReference type="ARBA" id="ARBA00023288"/>
    </source>
</evidence>
<comment type="caution">
    <text evidence="12">The sequence shown here is derived from an EMBL/GenBank/DDBJ whole genome shotgun (WGS) entry which is preliminary data.</text>
</comment>
<dbReference type="Pfam" id="PF14368">
    <property type="entry name" value="LTP_2"/>
    <property type="match status" value="1"/>
</dbReference>
<comment type="similarity">
    <text evidence="2">Belongs to the plant LTP family.</text>
</comment>
<evidence type="ECO:0000256" key="10">
    <source>
        <dbReference type="SAM" id="MobiDB-lite"/>
    </source>
</evidence>
<dbReference type="InterPro" id="IPR036312">
    <property type="entry name" value="Bifun_inhib/LTP/seed_sf"/>
</dbReference>
<name>A0A565CDD6_9BRAS</name>
<evidence type="ECO:0000313" key="13">
    <source>
        <dbReference type="Proteomes" id="UP000489600"/>
    </source>
</evidence>
<dbReference type="OrthoDB" id="659547at2759"/>
<evidence type="ECO:0000256" key="4">
    <source>
        <dbReference type="ARBA" id="ARBA00022622"/>
    </source>
</evidence>
<evidence type="ECO:0000256" key="5">
    <source>
        <dbReference type="ARBA" id="ARBA00022729"/>
    </source>
</evidence>
<dbReference type="GO" id="GO:0005886">
    <property type="term" value="C:plasma membrane"/>
    <property type="evidence" value="ECO:0007669"/>
    <property type="project" value="UniProtKB-SubCell"/>
</dbReference>
<gene>
    <name evidence="12" type="ORF">ANE_LOCUS22060</name>
</gene>
<proteinExistence type="inferred from homology"/>
<protein>
    <recommendedName>
        <fullName evidence="11">Bifunctional inhibitor/plant lipid transfer protein/seed storage helical domain-containing protein</fullName>
    </recommendedName>
</protein>
<evidence type="ECO:0000313" key="12">
    <source>
        <dbReference type="EMBL" id="VVB11616.1"/>
    </source>
</evidence>
<dbReference type="SMART" id="SM00499">
    <property type="entry name" value="AAI"/>
    <property type="match status" value="1"/>
</dbReference>
<dbReference type="InterPro" id="IPR043325">
    <property type="entry name" value="LTSS"/>
</dbReference>
<comment type="subcellular location">
    <subcellularLocation>
        <location evidence="1">Cell membrane</location>
        <topology evidence="1">Lipid-anchor</topology>
        <topology evidence="1">GPI-anchor</topology>
    </subcellularLocation>
</comment>
<evidence type="ECO:0000256" key="1">
    <source>
        <dbReference type="ARBA" id="ARBA00004609"/>
    </source>
</evidence>
<feature type="region of interest" description="Disordered" evidence="10">
    <location>
        <begin position="77"/>
        <end position="149"/>
    </location>
</feature>
<keyword evidence="5" id="KW-0732">Signal</keyword>
<sequence>MDCLSFLLVGSTDSSPTKSCCVGIKSVVDYNPQCLCYGIESSEAMGFALDNTKAFAMPSICSVSVDPHCEVASSAASTPVASPAAAPPSTSPSSKKSPATTPSLPTVNPSSPTVTKPPVATASSPAATLSPAVTASSPAPSPSKSSSGNLSASKLFLAAIIVSSFAHVLA</sequence>
<feature type="domain" description="Bifunctional inhibitor/plant lipid transfer protein/seed storage helical" evidence="11">
    <location>
        <begin position="3"/>
        <end position="69"/>
    </location>
</feature>
<dbReference type="InterPro" id="IPR016140">
    <property type="entry name" value="Bifunc_inhib/LTP/seed_store"/>
</dbReference>
<keyword evidence="8" id="KW-0325">Glycoprotein</keyword>
<organism evidence="12 13">
    <name type="scientific">Arabis nemorensis</name>
    <dbReference type="NCBI Taxonomy" id="586526"/>
    <lineage>
        <taxon>Eukaryota</taxon>
        <taxon>Viridiplantae</taxon>
        <taxon>Streptophyta</taxon>
        <taxon>Embryophyta</taxon>
        <taxon>Tracheophyta</taxon>
        <taxon>Spermatophyta</taxon>
        <taxon>Magnoliopsida</taxon>
        <taxon>eudicotyledons</taxon>
        <taxon>Gunneridae</taxon>
        <taxon>Pentapetalae</taxon>
        <taxon>rosids</taxon>
        <taxon>malvids</taxon>
        <taxon>Brassicales</taxon>
        <taxon>Brassicaceae</taxon>
        <taxon>Arabideae</taxon>
        <taxon>Arabis</taxon>
    </lineage>
</organism>
<evidence type="ECO:0000256" key="8">
    <source>
        <dbReference type="ARBA" id="ARBA00023180"/>
    </source>
</evidence>
<evidence type="ECO:0000256" key="3">
    <source>
        <dbReference type="ARBA" id="ARBA00022475"/>
    </source>
</evidence>
<evidence type="ECO:0000256" key="6">
    <source>
        <dbReference type="ARBA" id="ARBA00023136"/>
    </source>
</evidence>
<accession>A0A565CDD6</accession>
<dbReference type="Proteomes" id="UP000489600">
    <property type="component" value="Unassembled WGS sequence"/>
</dbReference>
<reference evidence="12" key="1">
    <citation type="submission" date="2019-07" db="EMBL/GenBank/DDBJ databases">
        <authorList>
            <person name="Dittberner H."/>
        </authorList>
    </citation>
    <scope>NUCLEOTIDE SEQUENCE [LARGE SCALE GENOMIC DNA]</scope>
</reference>